<keyword evidence="7 18" id="KW-1133">Transmembrane helix</keyword>
<evidence type="ECO:0000259" key="19">
    <source>
        <dbReference type="PROSITE" id="PS51034"/>
    </source>
</evidence>
<organism evidence="21 22">
    <name type="scientific">Petromyzon marinus</name>
    <name type="common">Sea lamprey</name>
    <dbReference type="NCBI Taxonomy" id="7757"/>
    <lineage>
        <taxon>Eukaryota</taxon>
        <taxon>Metazoa</taxon>
        <taxon>Chordata</taxon>
        <taxon>Craniata</taxon>
        <taxon>Vertebrata</taxon>
        <taxon>Cyclostomata</taxon>
        <taxon>Hyperoartia</taxon>
        <taxon>Petromyzontiformes</taxon>
        <taxon>Petromyzontidae</taxon>
        <taxon>Petromyzon</taxon>
    </lineage>
</organism>
<dbReference type="AlphaFoldDB" id="A0AAJ7UIC3"/>
<dbReference type="InterPro" id="IPR042235">
    <property type="entry name" value="ZP-C_dom"/>
</dbReference>
<dbReference type="Gene3D" id="2.60.40.3210">
    <property type="entry name" value="Zona pellucida, ZP-N domain"/>
    <property type="match status" value="1"/>
</dbReference>
<dbReference type="Pfam" id="PF00100">
    <property type="entry name" value="Zona_pellucida"/>
    <property type="match status" value="1"/>
</dbReference>
<evidence type="ECO:0000256" key="16">
    <source>
        <dbReference type="ARBA" id="ARBA00042573"/>
    </source>
</evidence>
<keyword evidence="5" id="KW-0165">Cleavage on pair of basic residues</keyword>
<dbReference type="InterPro" id="IPR048290">
    <property type="entry name" value="ZP_chr"/>
</dbReference>
<evidence type="ECO:0000256" key="1">
    <source>
        <dbReference type="ARBA" id="ARBA00004251"/>
    </source>
</evidence>
<comment type="subcellular location">
    <subcellularLocation>
        <location evidence="1">Cell membrane</location>
        <topology evidence="1">Single-pass type I membrane protein</topology>
    </subcellularLocation>
    <subcellularLocation>
        <location evidence="12">Zona pellucida</location>
    </subcellularLocation>
</comment>
<keyword evidence="8 18" id="KW-0472">Membrane</keyword>
<feature type="domain" description="P-type" evidence="20">
    <location>
        <begin position="196"/>
        <end position="237"/>
    </location>
</feature>
<dbReference type="Proteomes" id="UP001318040">
    <property type="component" value="Chromosome 79"/>
</dbReference>
<evidence type="ECO:0000256" key="2">
    <source>
        <dbReference type="ARBA" id="ARBA00022475"/>
    </source>
</evidence>
<dbReference type="InterPro" id="IPR055355">
    <property type="entry name" value="ZP-C"/>
</dbReference>
<evidence type="ECO:0000256" key="15">
    <source>
        <dbReference type="ARBA" id="ARBA00042273"/>
    </source>
</evidence>
<keyword evidence="11" id="KW-0278">Fertilization</keyword>
<sequence length="599" mass="64479">MRGWICSDKISLMRQCVGGSDLIWIGIAEGSPYKRGCRGRREATQPICLTMANLRVLLLLLTSFLCLGSVLARLRQSLGPRTLGEPSGLLKQCLSSTLGFSVGWSSSSDNDYRVFVRAVRNEAVDVESLQGACGFSIARDDAGLHFTAAGDACHVRVEDGRRKVQVELRQGLNGRVWAFTIDCPENLRSARAGEIATCSGQSRNFPCNAVQSVPSADVCAQSGCCYDTTLRRCFYSEAVCTTDGRFVVPVSRNLTSPPLDLSTVHLTGGSGAQCSPVLVSADLAVFDVPMAACGATVQWSGQELVYELLLASERELCVDGNVAITKSSTYKMVLQCHFLGSGDLQLGVQVSTLPPPPPATATGPLSLLLQVFTDNSYTTPYQPWQYPLVTLLGTPLYVQASLLHRSDPTLVLFLKDCWATPTAVATDPTQWKLVTDGCPVQSPCCSVFFPGVADLPLPSHYKRLALQAFAFMNSDRSTTRDLVYLHCSILVCDSSSPNFVTECNRQCGQTRRYKRNAVSEASSVVGKHVVSLQGPVLFEEAPVNDAALLLLETPSSSWAKAGTLSLLLVIGTAVVALLSAAIAVRRRRSRAVVLDGSGY</sequence>
<dbReference type="InterPro" id="IPR051148">
    <property type="entry name" value="Zona_Pellucida_Domain_gp"/>
</dbReference>
<dbReference type="GO" id="GO:0035805">
    <property type="term" value="C:egg coat"/>
    <property type="evidence" value="ECO:0007669"/>
    <property type="project" value="UniProtKB-SubCell"/>
</dbReference>
<keyword evidence="6 18" id="KW-0812">Transmembrane</keyword>
<dbReference type="GO" id="GO:0060468">
    <property type="term" value="P:prevention of polyspermy"/>
    <property type="evidence" value="ECO:0007669"/>
    <property type="project" value="TreeGrafter"/>
</dbReference>
<evidence type="ECO:0000259" key="20">
    <source>
        <dbReference type="PROSITE" id="PS51448"/>
    </source>
</evidence>
<gene>
    <name evidence="22" type="primary">LOC116958498</name>
</gene>
<evidence type="ECO:0000256" key="14">
    <source>
        <dbReference type="ARBA" id="ARBA00040238"/>
    </source>
</evidence>
<dbReference type="PROSITE" id="PS51448">
    <property type="entry name" value="P_TREFOIL_2"/>
    <property type="match status" value="1"/>
</dbReference>
<dbReference type="PRINTS" id="PR00023">
    <property type="entry name" value="ZPELLUCIDA"/>
</dbReference>
<dbReference type="PROSITE" id="PS51034">
    <property type="entry name" value="ZP_2"/>
    <property type="match status" value="1"/>
</dbReference>
<keyword evidence="9" id="KW-1015">Disulfide bond</keyword>
<dbReference type="Pfam" id="PF23344">
    <property type="entry name" value="ZP-N"/>
    <property type="match status" value="1"/>
</dbReference>
<evidence type="ECO:0000256" key="10">
    <source>
        <dbReference type="ARBA" id="ARBA00023180"/>
    </source>
</evidence>
<dbReference type="KEGG" id="pmrn:116958498"/>
<evidence type="ECO:0000256" key="6">
    <source>
        <dbReference type="ARBA" id="ARBA00022692"/>
    </source>
</evidence>
<name>A0AAJ7UIC3_PETMA</name>
<dbReference type="GO" id="GO:0035804">
    <property type="term" value="F:structural constituent of egg coat"/>
    <property type="evidence" value="ECO:0007669"/>
    <property type="project" value="TreeGrafter"/>
</dbReference>
<evidence type="ECO:0000256" key="7">
    <source>
        <dbReference type="ARBA" id="ARBA00022989"/>
    </source>
</evidence>
<proteinExistence type="predicted"/>
<keyword evidence="10" id="KW-0325">Glycoprotein</keyword>
<dbReference type="InterPro" id="IPR000519">
    <property type="entry name" value="P_trefoil_dom"/>
</dbReference>
<keyword evidence="21" id="KW-1185">Reference proteome</keyword>
<evidence type="ECO:0000256" key="9">
    <source>
        <dbReference type="ARBA" id="ARBA00023157"/>
    </source>
</evidence>
<evidence type="ECO:0000256" key="5">
    <source>
        <dbReference type="ARBA" id="ARBA00022685"/>
    </source>
</evidence>
<dbReference type="PANTHER" id="PTHR23343">
    <property type="entry name" value="ZONA PELLUCIDA SPERM-BINDING PROTEIN"/>
    <property type="match status" value="1"/>
</dbReference>
<dbReference type="GO" id="GO:0005886">
    <property type="term" value="C:plasma membrane"/>
    <property type="evidence" value="ECO:0007669"/>
    <property type="project" value="UniProtKB-SubCell"/>
</dbReference>
<evidence type="ECO:0000256" key="3">
    <source>
        <dbReference type="ARBA" id="ARBA00022525"/>
    </source>
</evidence>
<feature type="domain" description="ZP" evidence="19">
    <location>
        <begin position="239"/>
        <end position="510"/>
    </location>
</feature>
<comment type="function">
    <text evidence="13">Component of the zona pellucida, an extracellular matrix surrounding oocytes which mediates sperm binding, induction of the acrosome reaction and prevents post-fertilization polyspermy. The zona pellucida is composed of 3 to 4 glycoproteins, ZP1, ZP2, ZP3, and ZP4. ZP4 may act as a sperm receptor.</text>
</comment>
<dbReference type="GO" id="GO:0032190">
    <property type="term" value="F:acrosin binding"/>
    <property type="evidence" value="ECO:0007669"/>
    <property type="project" value="TreeGrafter"/>
</dbReference>
<dbReference type="SMART" id="SM00241">
    <property type="entry name" value="ZP"/>
    <property type="match status" value="1"/>
</dbReference>
<evidence type="ECO:0000256" key="8">
    <source>
        <dbReference type="ARBA" id="ARBA00023136"/>
    </source>
</evidence>
<evidence type="ECO:0000256" key="17">
    <source>
        <dbReference type="PROSITE-ProRule" id="PRU00779"/>
    </source>
</evidence>
<evidence type="ECO:0000256" key="4">
    <source>
        <dbReference type="ARBA" id="ARBA00022530"/>
    </source>
</evidence>
<dbReference type="PANTHER" id="PTHR23343:SF31">
    <property type="entry name" value="ZONA PELLUCIDA SPERM-BINDING PROTEIN 4"/>
    <property type="match status" value="1"/>
</dbReference>
<accession>A0AAJ7UIC3</accession>
<reference evidence="22" key="1">
    <citation type="submission" date="2025-08" db="UniProtKB">
        <authorList>
            <consortium name="RefSeq"/>
        </authorList>
    </citation>
    <scope>IDENTIFICATION</scope>
    <source>
        <tissue evidence="22">Sperm</tissue>
    </source>
</reference>
<evidence type="ECO:0000256" key="13">
    <source>
        <dbReference type="ARBA" id="ARBA00037545"/>
    </source>
</evidence>
<keyword evidence="4" id="KW-0272">Extracellular matrix</keyword>
<dbReference type="GO" id="GO:0007339">
    <property type="term" value="P:binding of sperm to zona pellucida"/>
    <property type="evidence" value="ECO:0007669"/>
    <property type="project" value="TreeGrafter"/>
</dbReference>
<dbReference type="InterPro" id="IPR001507">
    <property type="entry name" value="ZP_dom"/>
</dbReference>
<protein>
    <recommendedName>
        <fullName evidence="14">Zona pellucida sperm-binding protein 4</fullName>
    </recommendedName>
    <alternativeName>
        <fullName evidence="16">Zona pellucida glycoprotein 4</fullName>
    </alternativeName>
    <alternativeName>
        <fullName evidence="15">Zona pellucida protein B</fullName>
    </alternativeName>
</protein>
<evidence type="ECO:0000256" key="12">
    <source>
        <dbReference type="ARBA" id="ARBA00024183"/>
    </source>
</evidence>
<dbReference type="InterPro" id="IPR055356">
    <property type="entry name" value="ZP-N"/>
</dbReference>
<evidence type="ECO:0000313" key="21">
    <source>
        <dbReference type="Proteomes" id="UP001318040"/>
    </source>
</evidence>
<feature type="transmembrane region" description="Helical" evidence="18">
    <location>
        <begin position="564"/>
        <end position="584"/>
    </location>
</feature>
<dbReference type="RefSeq" id="XP_032837011.1">
    <property type="nucleotide sequence ID" value="XM_032981120.1"/>
</dbReference>
<keyword evidence="2" id="KW-1003">Cell membrane</keyword>
<evidence type="ECO:0000256" key="18">
    <source>
        <dbReference type="SAM" id="Phobius"/>
    </source>
</evidence>
<evidence type="ECO:0000313" key="22">
    <source>
        <dbReference type="RefSeq" id="XP_032837011.1"/>
    </source>
</evidence>
<feature type="transmembrane region" description="Helical" evidence="18">
    <location>
        <begin position="56"/>
        <end position="74"/>
    </location>
</feature>
<dbReference type="Gene3D" id="2.60.40.4100">
    <property type="entry name" value="Zona pellucida, ZP-C domain"/>
    <property type="match status" value="1"/>
</dbReference>
<keyword evidence="3" id="KW-0964">Secreted</keyword>
<comment type="caution">
    <text evidence="17">Lacks conserved residue(s) required for the propagation of feature annotation.</text>
</comment>
<evidence type="ECO:0000256" key="11">
    <source>
        <dbReference type="ARBA" id="ARBA00023279"/>
    </source>
</evidence>